<keyword evidence="1" id="KW-1133">Transmembrane helix</keyword>
<evidence type="ECO:0000313" key="2">
    <source>
        <dbReference type="EMBL" id="MCC9630091.1"/>
    </source>
</evidence>
<dbReference type="EMBL" id="JAJKFT010000010">
    <property type="protein sequence ID" value="MCC9630091.1"/>
    <property type="molecule type" value="Genomic_DNA"/>
</dbReference>
<name>A0A9X1MP15_9BACT</name>
<evidence type="ECO:0000313" key="3">
    <source>
        <dbReference type="Proteomes" id="UP001139103"/>
    </source>
</evidence>
<proteinExistence type="predicted"/>
<accession>A0A9X1MP15</accession>
<feature type="transmembrane region" description="Helical" evidence="1">
    <location>
        <begin position="138"/>
        <end position="157"/>
    </location>
</feature>
<feature type="transmembrane region" description="Helical" evidence="1">
    <location>
        <begin position="112"/>
        <end position="132"/>
    </location>
</feature>
<keyword evidence="1" id="KW-0812">Transmembrane</keyword>
<keyword evidence="1" id="KW-0472">Membrane</keyword>
<feature type="transmembrane region" description="Helical" evidence="1">
    <location>
        <begin position="73"/>
        <end position="92"/>
    </location>
</feature>
<comment type="caution">
    <text evidence="2">The sequence shown here is derived from an EMBL/GenBank/DDBJ whole genome shotgun (WGS) entry which is preliminary data.</text>
</comment>
<evidence type="ECO:0000256" key="1">
    <source>
        <dbReference type="SAM" id="Phobius"/>
    </source>
</evidence>
<protein>
    <recommendedName>
        <fullName evidence="4">LITAF domain-containing protein</fullName>
    </recommendedName>
</protein>
<dbReference type="AlphaFoldDB" id="A0A9X1MP15"/>
<reference evidence="2" key="1">
    <citation type="submission" date="2021-11" db="EMBL/GenBank/DDBJ databases">
        <title>Genome sequence.</title>
        <authorList>
            <person name="Sun Q."/>
        </authorList>
    </citation>
    <scope>NUCLEOTIDE SEQUENCE</scope>
    <source>
        <strain evidence="2">JC732</strain>
    </source>
</reference>
<evidence type="ECO:0008006" key="4">
    <source>
        <dbReference type="Google" id="ProtNLM"/>
    </source>
</evidence>
<gene>
    <name evidence="2" type="ORF">LOC68_16990</name>
</gene>
<dbReference type="Proteomes" id="UP001139103">
    <property type="component" value="Unassembled WGS sequence"/>
</dbReference>
<sequence>MDSDETYIVPEINPFASPMADSGVGTQESGYRIQGNKLEARTPVQLPKVCIHCGEDANQGRSFARTIYWTPPWIFLLLLAGPIFVIIGSMLVRKPLKIDYALCQACNGRRKIRLAAVSLIWLALLGCMIWALAWESGVLGLLCLFLFLAGIVGLILCGEHFKATSHSSGVFQLAGAKAPFLEHPLVLRHSVDGEDAF</sequence>
<organism evidence="2 3">
    <name type="scientific">Blastopirellula sediminis</name>
    <dbReference type="NCBI Taxonomy" id="2894196"/>
    <lineage>
        <taxon>Bacteria</taxon>
        <taxon>Pseudomonadati</taxon>
        <taxon>Planctomycetota</taxon>
        <taxon>Planctomycetia</taxon>
        <taxon>Pirellulales</taxon>
        <taxon>Pirellulaceae</taxon>
        <taxon>Blastopirellula</taxon>
    </lineage>
</organism>
<keyword evidence="3" id="KW-1185">Reference proteome</keyword>